<name>A0A538T530_UNCEI</name>
<evidence type="ECO:0000256" key="1">
    <source>
        <dbReference type="ARBA" id="ARBA00023125"/>
    </source>
</evidence>
<dbReference type="PIRSF" id="PIRSF006493">
    <property type="entry name" value="Prok_Ku"/>
    <property type="match status" value="1"/>
</dbReference>
<dbReference type="Gene3D" id="2.40.290.10">
    <property type="match status" value="1"/>
</dbReference>
<dbReference type="CDD" id="cd00789">
    <property type="entry name" value="KU_like"/>
    <property type="match status" value="1"/>
</dbReference>
<dbReference type="GO" id="GO:0003690">
    <property type="term" value="F:double-stranded DNA binding"/>
    <property type="evidence" value="ECO:0007669"/>
    <property type="project" value="UniProtKB-UniRule"/>
</dbReference>
<reference evidence="5 6" key="1">
    <citation type="journal article" date="2019" name="Nat. Microbiol.">
        <title>Mediterranean grassland soil C-N compound turnover is dependent on rainfall and depth, and is mediated by genomically divergent microorganisms.</title>
        <authorList>
            <person name="Diamond S."/>
            <person name="Andeer P.F."/>
            <person name="Li Z."/>
            <person name="Crits-Christoph A."/>
            <person name="Burstein D."/>
            <person name="Anantharaman K."/>
            <person name="Lane K.R."/>
            <person name="Thomas B.C."/>
            <person name="Pan C."/>
            <person name="Northen T.R."/>
            <person name="Banfield J.F."/>
        </authorList>
    </citation>
    <scope>NUCLEOTIDE SEQUENCE [LARGE SCALE GENOMIC DNA]</scope>
    <source>
        <strain evidence="5">WS_6</strain>
    </source>
</reference>
<evidence type="ECO:0000313" key="6">
    <source>
        <dbReference type="Proteomes" id="UP000316852"/>
    </source>
</evidence>
<dbReference type="PANTHER" id="PTHR41251">
    <property type="entry name" value="NON-HOMOLOGOUS END JOINING PROTEIN KU"/>
    <property type="match status" value="1"/>
</dbReference>
<dbReference type="InterPro" id="IPR006164">
    <property type="entry name" value="DNA_bd_Ku70/Ku80"/>
</dbReference>
<protein>
    <recommendedName>
        <fullName evidence="2">Non-homologous end joining protein Ku</fullName>
    </recommendedName>
</protein>
<comment type="function">
    <text evidence="2">With LigD forms a non-homologous end joining (NHEJ) DNA repair enzyme, which repairs dsDNA breaks with reduced fidelity. Binds linear dsDNA with 5'- and 3'- overhangs but not closed circular dsDNA nor ssDNA. Recruits and stimulates the ligase activity of LigD.</text>
</comment>
<dbReference type="Proteomes" id="UP000316852">
    <property type="component" value="Unassembled WGS sequence"/>
</dbReference>
<comment type="caution">
    <text evidence="5">The sequence shown here is derived from an EMBL/GenBank/DDBJ whole genome shotgun (WGS) entry which is preliminary data.</text>
</comment>
<sequence length="302" mass="33561">MVIASCHPVLEGLRMPPHSIGSGILSFGLVSIPVKMYTAATSAGVSFNLLHEKCGGRIKQQQICPACNEVLERSSLVKGYEFAKDQYVRFTEEELKGLEGEASKVIDIAEFVPLERVDPIYFEKTYYLGPDKGGEKPYRLLCDAMVKTGRVALAKFVMRGKESLVLIRPSQDGLMFHTMYFADEVRDFGEIDKGANAAIKAGELDLAQRLIQELSGKEFQPEKYEDEYRQRVLAVVESKVEGKEITAIGPQVQRTQVIDLMEALKQSLEGRASRVGQAEGKKPAVRAKRTEPSAKESKRASR</sequence>
<organism evidence="5 6">
    <name type="scientific">Eiseniibacteriota bacterium</name>
    <dbReference type="NCBI Taxonomy" id="2212470"/>
    <lineage>
        <taxon>Bacteria</taxon>
        <taxon>Candidatus Eiseniibacteriota</taxon>
    </lineage>
</organism>
<comment type="similarity">
    <text evidence="2">Belongs to the prokaryotic Ku family.</text>
</comment>
<keyword evidence="2" id="KW-0233">DNA recombination</keyword>
<dbReference type="GO" id="GO:0006310">
    <property type="term" value="P:DNA recombination"/>
    <property type="evidence" value="ECO:0007669"/>
    <property type="project" value="UniProtKB-KW"/>
</dbReference>
<feature type="compositionally biased region" description="Basic and acidic residues" evidence="3">
    <location>
        <begin position="288"/>
        <end position="302"/>
    </location>
</feature>
<dbReference type="PANTHER" id="PTHR41251:SF1">
    <property type="entry name" value="NON-HOMOLOGOUS END JOINING PROTEIN KU"/>
    <property type="match status" value="1"/>
</dbReference>
<feature type="domain" description="Ku" evidence="4">
    <location>
        <begin position="68"/>
        <end position="196"/>
    </location>
</feature>
<dbReference type="SMART" id="SM00559">
    <property type="entry name" value="Ku78"/>
    <property type="match status" value="1"/>
</dbReference>
<dbReference type="NCBIfam" id="TIGR02772">
    <property type="entry name" value="Ku_bact"/>
    <property type="match status" value="1"/>
</dbReference>
<dbReference type="AlphaFoldDB" id="A0A538T530"/>
<keyword evidence="2" id="KW-0227">DNA damage</keyword>
<gene>
    <name evidence="2" type="primary">ku</name>
    <name evidence="5" type="ORF">E6K76_06905</name>
</gene>
<dbReference type="EMBL" id="VBOW01000030">
    <property type="protein sequence ID" value="TMQ58745.1"/>
    <property type="molecule type" value="Genomic_DNA"/>
</dbReference>
<feature type="region of interest" description="Disordered" evidence="3">
    <location>
        <begin position="270"/>
        <end position="302"/>
    </location>
</feature>
<dbReference type="SUPFAM" id="SSF100939">
    <property type="entry name" value="SPOC domain-like"/>
    <property type="match status" value="1"/>
</dbReference>
<dbReference type="Pfam" id="PF02735">
    <property type="entry name" value="Ku"/>
    <property type="match status" value="1"/>
</dbReference>
<dbReference type="InterPro" id="IPR016194">
    <property type="entry name" value="SPOC-like_C_dom_sf"/>
</dbReference>
<comment type="subunit">
    <text evidence="2">Homodimer. Interacts with LigD.</text>
</comment>
<accession>A0A538T530</accession>
<evidence type="ECO:0000256" key="3">
    <source>
        <dbReference type="SAM" id="MobiDB-lite"/>
    </source>
</evidence>
<evidence type="ECO:0000313" key="5">
    <source>
        <dbReference type="EMBL" id="TMQ58745.1"/>
    </source>
</evidence>
<proteinExistence type="inferred from homology"/>
<evidence type="ECO:0000259" key="4">
    <source>
        <dbReference type="SMART" id="SM00559"/>
    </source>
</evidence>
<keyword evidence="2" id="KW-0234">DNA repair</keyword>
<dbReference type="HAMAP" id="MF_01875">
    <property type="entry name" value="Prokaryotic_Ku"/>
    <property type="match status" value="1"/>
</dbReference>
<dbReference type="GO" id="GO:0006303">
    <property type="term" value="P:double-strand break repair via nonhomologous end joining"/>
    <property type="evidence" value="ECO:0007669"/>
    <property type="project" value="UniProtKB-UniRule"/>
</dbReference>
<keyword evidence="1 2" id="KW-0238">DNA-binding</keyword>
<dbReference type="InterPro" id="IPR009187">
    <property type="entry name" value="Prok_Ku"/>
</dbReference>
<evidence type="ECO:0000256" key="2">
    <source>
        <dbReference type="HAMAP-Rule" id="MF_01875"/>
    </source>
</evidence>